<name>A0A3P1SG74_9ACTO</name>
<keyword evidence="8" id="KW-1185">Reference proteome</keyword>
<dbReference type="PANTHER" id="PTHR43053">
    <property type="entry name" value="GLYCOSIDASE FAMILY 31"/>
    <property type="match status" value="1"/>
</dbReference>
<dbReference type="InterPro" id="IPR038417">
    <property type="entry name" value="Alpga-gal_N_sf"/>
</dbReference>
<evidence type="ECO:0000256" key="2">
    <source>
        <dbReference type="ARBA" id="ARBA00012755"/>
    </source>
</evidence>
<protein>
    <recommendedName>
        <fullName evidence="2">alpha-galactosidase</fullName>
        <ecNumber evidence="2">3.2.1.22</ecNumber>
    </recommendedName>
</protein>
<feature type="region of interest" description="Disordered" evidence="5">
    <location>
        <begin position="130"/>
        <end position="202"/>
    </location>
</feature>
<dbReference type="GO" id="GO:0016052">
    <property type="term" value="P:carbohydrate catabolic process"/>
    <property type="evidence" value="ECO:0007669"/>
    <property type="project" value="InterPro"/>
</dbReference>
<dbReference type="Gene3D" id="3.20.20.70">
    <property type="entry name" value="Aldolase class I"/>
    <property type="match status" value="1"/>
</dbReference>
<evidence type="ECO:0000256" key="1">
    <source>
        <dbReference type="ARBA" id="ARBA00001255"/>
    </source>
</evidence>
<evidence type="ECO:0000313" key="8">
    <source>
        <dbReference type="Proteomes" id="UP000280444"/>
    </source>
</evidence>
<evidence type="ECO:0000256" key="3">
    <source>
        <dbReference type="ARBA" id="ARBA00022801"/>
    </source>
</evidence>
<dbReference type="PRINTS" id="PR00743">
    <property type="entry name" value="GLHYDRLASE36"/>
</dbReference>
<dbReference type="CDD" id="cd14791">
    <property type="entry name" value="GH36"/>
    <property type="match status" value="1"/>
</dbReference>
<dbReference type="AlphaFoldDB" id="A0A3P1SG74"/>
<dbReference type="PANTHER" id="PTHR43053:SF3">
    <property type="entry name" value="ALPHA-GALACTOSIDASE C-RELATED"/>
    <property type="match status" value="1"/>
</dbReference>
<dbReference type="RefSeq" id="WP_124868764.1">
    <property type="nucleotide sequence ID" value="NZ_RQZF01000002.1"/>
</dbReference>
<gene>
    <name evidence="7" type="ORF">EII11_03850</name>
</gene>
<dbReference type="EC" id="3.2.1.22" evidence="2"/>
<evidence type="ECO:0000256" key="5">
    <source>
        <dbReference type="SAM" id="MobiDB-lite"/>
    </source>
</evidence>
<dbReference type="InterPro" id="IPR000111">
    <property type="entry name" value="Glyco_hydro_27/36_CS"/>
</dbReference>
<comment type="catalytic activity">
    <reaction evidence="1">
        <text>Hydrolysis of terminal, non-reducing alpha-D-galactose residues in alpha-D-galactosides, including galactose oligosaccharides, galactomannans and galactolipids.</text>
        <dbReference type="EC" id="3.2.1.22"/>
    </reaction>
</comment>
<evidence type="ECO:0000256" key="4">
    <source>
        <dbReference type="ARBA" id="ARBA00023295"/>
    </source>
</evidence>
<dbReference type="EMBL" id="RQZF01000002">
    <property type="protein sequence ID" value="RRC95987.1"/>
    <property type="molecule type" value="Genomic_DNA"/>
</dbReference>
<dbReference type="GO" id="GO:0004557">
    <property type="term" value="F:alpha-galactosidase activity"/>
    <property type="evidence" value="ECO:0007669"/>
    <property type="project" value="UniProtKB-EC"/>
</dbReference>
<evidence type="ECO:0000259" key="6">
    <source>
        <dbReference type="Pfam" id="PF16875"/>
    </source>
</evidence>
<dbReference type="InterPro" id="IPR050985">
    <property type="entry name" value="Alpha-glycosidase_related"/>
</dbReference>
<comment type="caution">
    <text evidence="7">The sequence shown here is derived from an EMBL/GenBank/DDBJ whole genome shotgun (WGS) entry which is preliminary data.</text>
</comment>
<dbReference type="InterPro" id="IPR031704">
    <property type="entry name" value="Glyco_hydro_36_N"/>
</dbReference>
<dbReference type="InterPro" id="IPR017853">
    <property type="entry name" value="GH"/>
</dbReference>
<feature type="compositionally biased region" description="Polar residues" evidence="5">
    <location>
        <begin position="137"/>
        <end position="163"/>
    </location>
</feature>
<dbReference type="SUPFAM" id="SSF51445">
    <property type="entry name" value="(Trans)glycosidases"/>
    <property type="match status" value="1"/>
</dbReference>
<feature type="domain" description="Glycosyl hydrolase family 36 N-terminal" evidence="6">
    <location>
        <begin position="31"/>
        <end position="357"/>
    </location>
</feature>
<dbReference type="Pfam" id="PF02065">
    <property type="entry name" value="Melibiase"/>
    <property type="match status" value="1"/>
</dbReference>
<proteinExistence type="predicted"/>
<dbReference type="FunFam" id="3.20.20.70:FF:000118">
    <property type="entry name" value="Alpha-galactosidase"/>
    <property type="match status" value="1"/>
</dbReference>
<dbReference type="InterPro" id="IPR013785">
    <property type="entry name" value="Aldolase_TIM"/>
</dbReference>
<dbReference type="PROSITE" id="PS00512">
    <property type="entry name" value="ALPHA_GALACTOSIDASE"/>
    <property type="match status" value="1"/>
</dbReference>
<reference evidence="7 8" key="1">
    <citation type="submission" date="2018-11" db="EMBL/GenBank/DDBJ databases">
        <title>Genomes From Bacteria Associated with the Canine Oral Cavity: a Test Case for Automated Genome-Based Taxonomic Assignment.</title>
        <authorList>
            <person name="Coil D.A."/>
            <person name="Jospin G."/>
            <person name="Darling A.E."/>
            <person name="Wallis C."/>
            <person name="Davis I.J."/>
            <person name="Harris S."/>
            <person name="Eisen J.A."/>
            <person name="Holcombe L.J."/>
            <person name="O'Flynn C."/>
        </authorList>
    </citation>
    <scope>NUCLEOTIDE SEQUENCE [LARGE SCALE GENOMIC DNA]</scope>
    <source>
        <strain evidence="7 8">OH770</strain>
    </source>
</reference>
<feature type="compositionally biased region" description="Polar residues" evidence="5">
    <location>
        <begin position="181"/>
        <end position="198"/>
    </location>
</feature>
<dbReference type="OrthoDB" id="9758822at2"/>
<accession>A0A3P1SG74</accession>
<dbReference type="InterPro" id="IPR002252">
    <property type="entry name" value="Glyco_hydro_36"/>
</dbReference>
<evidence type="ECO:0000313" key="7">
    <source>
        <dbReference type="EMBL" id="RRC95987.1"/>
    </source>
</evidence>
<feature type="region of interest" description="Disordered" evidence="5">
    <location>
        <begin position="49"/>
        <end position="68"/>
    </location>
</feature>
<dbReference type="Pfam" id="PF16875">
    <property type="entry name" value="Glyco_hydro_36N"/>
    <property type="match status" value="1"/>
</dbReference>
<dbReference type="Gene3D" id="2.70.98.60">
    <property type="entry name" value="alpha-galactosidase from lactobacil brevis"/>
    <property type="match status" value="1"/>
</dbReference>
<keyword evidence="3" id="KW-0378">Hydrolase</keyword>
<keyword evidence="4" id="KW-0326">Glycosidase</keyword>
<organism evidence="7 8">
    <name type="scientific">Schaalia canis</name>
    <dbReference type="NCBI Taxonomy" id="100469"/>
    <lineage>
        <taxon>Bacteria</taxon>
        <taxon>Bacillati</taxon>
        <taxon>Actinomycetota</taxon>
        <taxon>Actinomycetes</taxon>
        <taxon>Actinomycetales</taxon>
        <taxon>Actinomycetaceae</taxon>
        <taxon>Schaalia</taxon>
    </lineage>
</organism>
<sequence>MLPSTLHLTHTSDATSARPATSLVLSCPSDGLPVISYWGPAFPSSLLGRHAGTPTPGNADTVEGSTLSSPAKNSLLRAQKAQILGAGVEAPEHPSLLPTQAEAWTGTPLISIQREGREIFPAFRTIRIDPHPLGASTYPQGTSTRHLSTSTHPLGASTPQHGTASAPRCESNAAIPPETPGNDSELTGGSAQHDSGPNSAPVVAGGCTIHATDEAAHIDLIIDLSVDAHGLVSERATLINRSDDPLSIGRLWLSLPLPAGATELLTHTGHHLRERSPQRQPLTEGFFSKESWMGRPDFNTSLLISAGEPGFSFEHGRTHAVHLAWSGNGTHFAIRTPYTHGLIGAGELLYPGEITLQNGEHYTTPELVASWGNGLNEIASRYHARLRAQHPHFVNRPRPVTLNTWEAVYFNHDEQTMMDLARRAAHVGVERFVIDDGWFKGRRNDTRALGDWQVDTEVWPRGLNAIAELVHSLGMEFGLWFEPEMISLDSDIARTHPEWVLRPEPSRLPLPGRDQYVIDLANPEAWDYLYTEISTLVEALGIDYIKWDHNRFVTEAISPYTGRPAVHGQTLALYALLDALRERFGHLEIESCSSGGGRIDLGILSRTDRVWASDCTDPLERVDIQRHTSLLVPPEMIGAHIAESPSHMTGRFTRLATRASVAFSGHLGIEWNILTMDDEQLAPLRRWIALYTQARREWSAQNPLIAGENGLPESSQNPAWGARAVHADITDPAVRLDGLVSPDERWSVWCFAARDTSEHYPYGLMRLPELEADALYRVRPYGGPELYESLRNPSCRSDLEWWNEEGACVPGAVLSEWGIRPPHILPGTAVLIEVEKVS</sequence>
<feature type="compositionally biased region" description="Polar residues" evidence="5">
    <location>
        <begin position="55"/>
        <end position="68"/>
    </location>
</feature>
<dbReference type="Proteomes" id="UP000280444">
    <property type="component" value="Unassembled WGS sequence"/>
</dbReference>